<dbReference type="AlphaFoldDB" id="A0A2K1L852"/>
<proteinExistence type="predicted"/>
<keyword evidence="3" id="KW-1185">Reference proteome</keyword>
<evidence type="ECO:0000313" key="2">
    <source>
        <dbReference type="EnsemblPlants" id="PAC:32967884.CDS.1"/>
    </source>
</evidence>
<sequence length="67" mass="8199">MKLALHYKSKFFKYKTFHKNKKAIRPKIMTYRSNKIKILFYMHLIVIVQKMTSKGNSFNYTFFITIE</sequence>
<reference evidence="2" key="3">
    <citation type="submission" date="2020-12" db="UniProtKB">
        <authorList>
            <consortium name="EnsemblPlants"/>
        </authorList>
    </citation>
    <scope>IDENTIFICATION</scope>
</reference>
<dbReference type="Proteomes" id="UP000006727">
    <property type="component" value="Chromosome 1"/>
</dbReference>
<dbReference type="Gramene" id="Pp3c1_13950V3.1">
    <property type="protein sequence ID" value="PAC:32967884.CDS.1"/>
    <property type="gene ID" value="Pp3c1_13950"/>
</dbReference>
<dbReference type="InParanoid" id="A0A2K1L852"/>
<dbReference type="EnsemblPlants" id="Pp3c1_13950V3.1">
    <property type="protein sequence ID" value="PAC:32967884.CDS.1"/>
    <property type="gene ID" value="Pp3c1_13950"/>
</dbReference>
<dbReference type="Gramene" id="Pp3c1_13950V3.2">
    <property type="protein sequence ID" value="PAC:32967885.CDS.1"/>
    <property type="gene ID" value="Pp3c1_13950"/>
</dbReference>
<name>A0A2K1L852_PHYPA</name>
<gene>
    <name evidence="1" type="ORF">PHYPA_000637</name>
</gene>
<dbReference type="EMBL" id="ABEU02000001">
    <property type="protein sequence ID" value="PNR62213.1"/>
    <property type="molecule type" value="Genomic_DNA"/>
</dbReference>
<dbReference type="EnsemblPlants" id="Pp3c1_13950V3.2">
    <property type="protein sequence ID" value="PAC:32967885.CDS.1"/>
    <property type="gene ID" value="Pp3c1_13950"/>
</dbReference>
<evidence type="ECO:0000313" key="1">
    <source>
        <dbReference type="EMBL" id="PNR62213.1"/>
    </source>
</evidence>
<evidence type="ECO:0000313" key="3">
    <source>
        <dbReference type="Proteomes" id="UP000006727"/>
    </source>
</evidence>
<reference evidence="1 3" key="2">
    <citation type="journal article" date="2018" name="Plant J.">
        <title>The Physcomitrella patens chromosome-scale assembly reveals moss genome structure and evolution.</title>
        <authorList>
            <person name="Lang D."/>
            <person name="Ullrich K.K."/>
            <person name="Murat F."/>
            <person name="Fuchs J."/>
            <person name="Jenkins J."/>
            <person name="Haas F.B."/>
            <person name="Piednoel M."/>
            <person name="Gundlach H."/>
            <person name="Van Bel M."/>
            <person name="Meyberg R."/>
            <person name="Vives C."/>
            <person name="Morata J."/>
            <person name="Symeonidi A."/>
            <person name="Hiss M."/>
            <person name="Muchero W."/>
            <person name="Kamisugi Y."/>
            <person name="Saleh O."/>
            <person name="Blanc G."/>
            <person name="Decker E.L."/>
            <person name="van Gessel N."/>
            <person name="Grimwood J."/>
            <person name="Hayes R.D."/>
            <person name="Graham S.W."/>
            <person name="Gunter L.E."/>
            <person name="McDaniel S.F."/>
            <person name="Hoernstein S.N.W."/>
            <person name="Larsson A."/>
            <person name="Li F.W."/>
            <person name="Perroud P.F."/>
            <person name="Phillips J."/>
            <person name="Ranjan P."/>
            <person name="Rokshar D.S."/>
            <person name="Rothfels C.J."/>
            <person name="Schneider L."/>
            <person name="Shu S."/>
            <person name="Stevenson D.W."/>
            <person name="Thummler F."/>
            <person name="Tillich M."/>
            <person name="Villarreal Aguilar J.C."/>
            <person name="Widiez T."/>
            <person name="Wong G.K."/>
            <person name="Wymore A."/>
            <person name="Zhang Y."/>
            <person name="Zimmer A.D."/>
            <person name="Quatrano R.S."/>
            <person name="Mayer K.F.X."/>
            <person name="Goodstein D."/>
            <person name="Casacuberta J.M."/>
            <person name="Vandepoele K."/>
            <person name="Reski R."/>
            <person name="Cuming A.C."/>
            <person name="Tuskan G.A."/>
            <person name="Maumus F."/>
            <person name="Salse J."/>
            <person name="Schmutz J."/>
            <person name="Rensing S.A."/>
        </authorList>
    </citation>
    <scope>NUCLEOTIDE SEQUENCE [LARGE SCALE GENOMIC DNA]</scope>
    <source>
        <strain evidence="2 3">cv. Gransden 2004</strain>
    </source>
</reference>
<organism evidence="1">
    <name type="scientific">Physcomitrium patens</name>
    <name type="common">Spreading-leaved earth moss</name>
    <name type="synonym">Physcomitrella patens</name>
    <dbReference type="NCBI Taxonomy" id="3218"/>
    <lineage>
        <taxon>Eukaryota</taxon>
        <taxon>Viridiplantae</taxon>
        <taxon>Streptophyta</taxon>
        <taxon>Embryophyta</taxon>
        <taxon>Bryophyta</taxon>
        <taxon>Bryophytina</taxon>
        <taxon>Bryopsida</taxon>
        <taxon>Funariidae</taxon>
        <taxon>Funariales</taxon>
        <taxon>Funariaceae</taxon>
        <taxon>Physcomitrium</taxon>
    </lineage>
</organism>
<reference evidence="1 3" key="1">
    <citation type="journal article" date="2008" name="Science">
        <title>The Physcomitrella genome reveals evolutionary insights into the conquest of land by plants.</title>
        <authorList>
            <person name="Rensing S."/>
            <person name="Lang D."/>
            <person name="Zimmer A."/>
            <person name="Terry A."/>
            <person name="Salamov A."/>
            <person name="Shapiro H."/>
            <person name="Nishiyama T."/>
            <person name="Perroud P.-F."/>
            <person name="Lindquist E."/>
            <person name="Kamisugi Y."/>
            <person name="Tanahashi T."/>
            <person name="Sakakibara K."/>
            <person name="Fujita T."/>
            <person name="Oishi K."/>
            <person name="Shin-I T."/>
            <person name="Kuroki Y."/>
            <person name="Toyoda A."/>
            <person name="Suzuki Y."/>
            <person name="Hashimoto A."/>
            <person name="Yamaguchi K."/>
            <person name="Sugano A."/>
            <person name="Kohara Y."/>
            <person name="Fujiyama A."/>
            <person name="Anterola A."/>
            <person name="Aoki S."/>
            <person name="Ashton N."/>
            <person name="Barbazuk W.B."/>
            <person name="Barker E."/>
            <person name="Bennetzen J."/>
            <person name="Bezanilla M."/>
            <person name="Blankenship R."/>
            <person name="Cho S.H."/>
            <person name="Dutcher S."/>
            <person name="Estelle M."/>
            <person name="Fawcett J.A."/>
            <person name="Gundlach H."/>
            <person name="Hanada K."/>
            <person name="Heyl A."/>
            <person name="Hicks K.A."/>
            <person name="Hugh J."/>
            <person name="Lohr M."/>
            <person name="Mayer K."/>
            <person name="Melkozernov A."/>
            <person name="Murata T."/>
            <person name="Nelson D."/>
            <person name="Pils B."/>
            <person name="Prigge M."/>
            <person name="Reiss B."/>
            <person name="Renner T."/>
            <person name="Rombauts S."/>
            <person name="Rushton P."/>
            <person name="Sanderfoot A."/>
            <person name="Schween G."/>
            <person name="Shiu S.-H."/>
            <person name="Stueber K."/>
            <person name="Theodoulou F.L."/>
            <person name="Tu H."/>
            <person name="Van de Peer Y."/>
            <person name="Verrier P.J."/>
            <person name="Waters E."/>
            <person name="Wood A."/>
            <person name="Yang L."/>
            <person name="Cove D."/>
            <person name="Cuming A."/>
            <person name="Hasebe M."/>
            <person name="Lucas S."/>
            <person name="Mishler D.B."/>
            <person name="Reski R."/>
            <person name="Grigoriev I."/>
            <person name="Quatrano R.S."/>
            <person name="Boore J.L."/>
        </authorList>
    </citation>
    <scope>NUCLEOTIDE SEQUENCE [LARGE SCALE GENOMIC DNA]</scope>
    <source>
        <strain evidence="2 3">cv. Gransden 2004</strain>
    </source>
</reference>
<protein>
    <submittedName>
        <fullName evidence="1 2">Uncharacterized protein</fullName>
    </submittedName>
</protein>
<accession>A0A2K1L852</accession>